<feature type="compositionally biased region" description="Basic residues" evidence="1">
    <location>
        <begin position="18"/>
        <end position="31"/>
    </location>
</feature>
<feature type="region of interest" description="Disordered" evidence="1">
    <location>
        <begin position="1"/>
        <end position="99"/>
    </location>
</feature>
<proteinExistence type="predicted"/>
<sequence length="254" mass="27840">ERARGPRPGQALPDRHRGPARRLARHPRGRVLRPAGSQRGGEVDLHPLRHRPRPADVGQHPRLRPRRDRALRQGSPGGRPRAPGRQPRLLPHAGGDARLPRRLLRHAAQGAARAHRRAARRLLAVAQEERPHPDAVGRHEAPADPRPRADAPAAAADPRRADRGSRRRAAPGAVALRAPHQRRGHDDPAHHALPRRGRPALRPHRVHQRGPDRLAGQLAAARGRVRRGQPRGRLPGARRAQGALARAGRGGFGM</sequence>
<dbReference type="EMBL" id="CADCVJ010000118">
    <property type="protein sequence ID" value="CAA9474301.1"/>
    <property type="molecule type" value="Genomic_DNA"/>
</dbReference>
<feature type="region of interest" description="Disordered" evidence="1">
    <location>
        <begin position="126"/>
        <end position="254"/>
    </location>
</feature>
<name>A0A6J4RIL6_9ACTN</name>
<evidence type="ECO:0000313" key="2">
    <source>
        <dbReference type="EMBL" id="CAA9474301.1"/>
    </source>
</evidence>
<feature type="compositionally biased region" description="Basic residues" evidence="1">
    <location>
        <begin position="192"/>
        <end position="208"/>
    </location>
</feature>
<feature type="non-terminal residue" evidence="2">
    <location>
        <position position="254"/>
    </location>
</feature>
<evidence type="ECO:0000256" key="1">
    <source>
        <dbReference type="SAM" id="MobiDB-lite"/>
    </source>
</evidence>
<reference evidence="2" key="1">
    <citation type="submission" date="2020-02" db="EMBL/GenBank/DDBJ databases">
        <authorList>
            <person name="Meier V. D."/>
        </authorList>
    </citation>
    <scope>NUCLEOTIDE SEQUENCE</scope>
    <source>
        <strain evidence="2">AVDCRST_MAG38</strain>
    </source>
</reference>
<feature type="non-terminal residue" evidence="2">
    <location>
        <position position="1"/>
    </location>
</feature>
<dbReference type="AlphaFoldDB" id="A0A6J4RIL6"/>
<keyword evidence="2" id="KW-0547">Nucleotide-binding</keyword>
<protein>
    <submittedName>
        <fullName evidence="2">Efflux ABC transporter, ATP-binding protein</fullName>
    </submittedName>
</protein>
<feature type="compositionally biased region" description="Low complexity" evidence="1">
    <location>
        <begin position="72"/>
        <end position="91"/>
    </location>
</feature>
<accession>A0A6J4RIL6</accession>
<feature type="compositionally biased region" description="Basic and acidic residues" evidence="1">
    <location>
        <begin position="127"/>
        <end position="149"/>
    </location>
</feature>
<feature type="compositionally biased region" description="Low complexity" evidence="1">
    <location>
        <begin position="213"/>
        <end position="222"/>
    </location>
</feature>
<feature type="compositionally biased region" description="Low complexity" evidence="1">
    <location>
        <begin position="231"/>
        <end position="247"/>
    </location>
</feature>
<keyword evidence="2" id="KW-0067">ATP-binding</keyword>
<gene>
    <name evidence="2" type="ORF">AVDCRST_MAG38-1544</name>
</gene>
<dbReference type="GO" id="GO:0005524">
    <property type="term" value="F:ATP binding"/>
    <property type="evidence" value="ECO:0007669"/>
    <property type="project" value="UniProtKB-KW"/>
</dbReference>
<organism evidence="2">
    <name type="scientific">uncultured Solirubrobacteraceae bacterium</name>
    <dbReference type="NCBI Taxonomy" id="1162706"/>
    <lineage>
        <taxon>Bacteria</taxon>
        <taxon>Bacillati</taxon>
        <taxon>Actinomycetota</taxon>
        <taxon>Thermoleophilia</taxon>
        <taxon>Solirubrobacterales</taxon>
        <taxon>Solirubrobacteraceae</taxon>
        <taxon>environmental samples</taxon>
    </lineage>
</organism>